<dbReference type="InterPro" id="IPR006124">
    <property type="entry name" value="Metalloenzyme"/>
</dbReference>
<dbReference type="GO" id="GO:0006007">
    <property type="term" value="P:glucose catabolic process"/>
    <property type="evidence" value="ECO:0007669"/>
    <property type="project" value="InterPro"/>
</dbReference>
<evidence type="ECO:0000256" key="9">
    <source>
        <dbReference type="ARBA" id="ARBA00071648"/>
    </source>
</evidence>
<dbReference type="InterPro" id="IPR017850">
    <property type="entry name" value="Alkaline_phosphatase_core_sf"/>
</dbReference>
<protein>
    <recommendedName>
        <fullName evidence="9 10">2,3-bisphosphoglycerate-independent phosphoglycerate mutase</fullName>
        <shortName evidence="10">BPG-independent PGAM</shortName>
        <shortName evidence="10">Phosphoglyceromutase</shortName>
        <shortName evidence="10">iPGM</shortName>
        <ecNumber evidence="4 10">5.4.2.12</ecNumber>
    </recommendedName>
</protein>
<evidence type="ECO:0000256" key="8">
    <source>
        <dbReference type="ARBA" id="ARBA00023235"/>
    </source>
</evidence>
<dbReference type="InterPro" id="IPR005995">
    <property type="entry name" value="Pgm_bpd_ind"/>
</dbReference>
<name>A0A841PNI9_9BACL</name>
<dbReference type="PIRSF" id="PIRSF001492">
    <property type="entry name" value="IPGAM"/>
    <property type="match status" value="1"/>
</dbReference>
<dbReference type="GO" id="GO:0006096">
    <property type="term" value="P:glycolytic process"/>
    <property type="evidence" value="ECO:0007669"/>
    <property type="project" value="UniProtKB-UniRule"/>
</dbReference>
<keyword evidence="7 10" id="KW-0464">Manganese</keyword>
<evidence type="ECO:0000256" key="11">
    <source>
        <dbReference type="PIRSR" id="PIRSR001492-1"/>
    </source>
</evidence>
<feature type="binding site" evidence="10 13">
    <location>
        <position position="445"/>
    </location>
    <ligand>
        <name>Mn(2+)</name>
        <dbReference type="ChEBI" id="CHEBI:29035"/>
        <label>2</label>
    </ligand>
</feature>
<evidence type="ECO:0000256" key="7">
    <source>
        <dbReference type="ARBA" id="ARBA00023211"/>
    </source>
</evidence>
<dbReference type="Proteomes" id="UP000568839">
    <property type="component" value="Unassembled WGS sequence"/>
</dbReference>
<keyword evidence="6 10" id="KW-0324">Glycolysis</keyword>
<dbReference type="InterPro" id="IPR036646">
    <property type="entry name" value="PGAM_B_sf"/>
</dbReference>
<comment type="catalytic activity">
    <reaction evidence="1 10">
        <text>(2R)-2-phosphoglycerate = (2R)-3-phosphoglycerate</text>
        <dbReference type="Rhea" id="RHEA:15901"/>
        <dbReference type="ChEBI" id="CHEBI:58272"/>
        <dbReference type="ChEBI" id="CHEBI:58289"/>
        <dbReference type="EC" id="5.4.2.12"/>
    </reaction>
</comment>
<feature type="binding site" evidence="10 12">
    <location>
        <position position="124"/>
    </location>
    <ligand>
        <name>substrate</name>
    </ligand>
</feature>
<dbReference type="RefSeq" id="WP_184404373.1">
    <property type="nucleotide sequence ID" value="NZ_JACHHJ010000003.1"/>
</dbReference>
<feature type="binding site" evidence="10 12">
    <location>
        <position position="337"/>
    </location>
    <ligand>
        <name>substrate</name>
    </ligand>
</feature>
<proteinExistence type="inferred from homology"/>
<dbReference type="Gene3D" id="3.40.1450.10">
    <property type="entry name" value="BPG-independent phosphoglycerate mutase, domain B"/>
    <property type="match status" value="1"/>
</dbReference>
<dbReference type="Pfam" id="PF06415">
    <property type="entry name" value="iPGM_N"/>
    <property type="match status" value="1"/>
</dbReference>
<dbReference type="SUPFAM" id="SSF64158">
    <property type="entry name" value="2,3-Bisphosphoglycerate-independent phosphoglycerate mutase, substrate-binding domain"/>
    <property type="match status" value="1"/>
</dbReference>
<comment type="similarity">
    <text evidence="3 10">Belongs to the BPG-independent phosphoglycerate mutase family.</text>
</comment>
<comment type="cofactor">
    <cofactor evidence="10">
        <name>Mn(2+)</name>
        <dbReference type="ChEBI" id="CHEBI:29035"/>
    </cofactor>
    <text evidence="10">Binds 2 manganese ions per subunit.</text>
</comment>
<dbReference type="Pfam" id="PF01676">
    <property type="entry name" value="Metalloenzyme"/>
    <property type="match status" value="1"/>
</dbReference>
<dbReference type="HAMAP" id="MF_01038">
    <property type="entry name" value="GpmI"/>
    <property type="match status" value="1"/>
</dbReference>
<keyword evidence="5 10" id="KW-0479">Metal-binding</keyword>
<comment type="pathway">
    <text evidence="2 10">Carbohydrate degradation; glycolysis; pyruvate from D-glyceraldehyde 3-phosphate: step 3/5.</text>
</comment>
<feature type="domain" description="Metalloenzyme" evidence="14">
    <location>
        <begin position="6"/>
        <end position="499"/>
    </location>
</feature>
<feature type="binding site" evidence="10 13">
    <location>
        <position position="13"/>
    </location>
    <ligand>
        <name>Mn(2+)</name>
        <dbReference type="ChEBI" id="CHEBI:29035"/>
        <label>2</label>
    </ligand>
</feature>
<feature type="binding site" evidence="10 13">
    <location>
        <position position="404"/>
    </location>
    <ligand>
        <name>Mn(2+)</name>
        <dbReference type="ChEBI" id="CHEBI:29035"/>
        <label>1</label>
    </ligand>
</feature>
<dbReference type="PANTHER" id="PTHR31637">
    <property type="entry name" value="2,3-BISPHOSPHOGLYCERATE-INDEPENDENT PHOSPHOGLYCERATE MUTASE"/>
    <property type="match status" value="1"/>
</dbReference>
<feature type="binding site" evidence="10 12">
    <location>
        <begin position="262"/>
        <end position="265"/>
    </location>
    <ligand>
        <name>substrate</name>
    </ligand>
</feature>
<comment type="subunit">
    <text evidence="10">Monomer.</text>
</comment>
<dbReference type="CDD" id="cd16010">
    <property type="entry name" value="iPGM"/>
    <property type="match status" value="1"/>
</dbReference>
<feature type="binding site" evidence="10 12">
    <location>
        <position position="192"/>
    </location>
    <ligand>
        <name>substrate</name>
    </ligand>
</feature>
<feature type="binding site" evidence="10 13">
    <location>
        <position position="463"/>
    </location>
    <ligand>
        <name>Mn(2+)</name>
        <dbReference type="ChEBI" id="CHEBI:29035"/>
        <label>1</label>
    </ligand>
</feature>
<feature type="binding site" evidence="10 12">
    <location>
        <position position="186"/>
    </location>
    <ligand>
        <name>substrate</name>
    </ligand>
</feature>
<dbReference type="GO" id="GO:0005829">
    <property type="term" value="C:cytosol"/>
    <property type="evidence" value="ECO:0007669"/>
    <property type="project" value="TreeGrafter"/>
</dbReference>
<dbReference type="GO" id="GO:0030145">
    <property type="term" value="F:manganese ion binding"/>
    <property type="evidence" value="ECO:0007669"/>
    <property type="project" value="UniProtKB-UniRule"/>
</dbReference>
<feature type="binding site" evidence="10 13">
    <location>
        <position position="63"/>
    </location>
    <ligand>
        <name>Mn(2+)</name>
        <dbReference type="ChEBI" id="CHEBI:29035"/>
        <label>2</label>
    </ligand>
</feature>
<evidence type="ECO:0000313" key="17">
    <source>
        <dbReference type="Proteomes" id="UP000568839"/>
    </source>
</evidence>
<dbReference type="NCBIfam" id="TIGR01307">
    <property type="entry name" value="pgm_bpd_ind"/>
    <property type="match status" value="1"/>
</dbReference>
<dbReference type="SUPFAM" id="SSF53649">
    <property type="entry name" value="Alkaline phosphatase-like"/>
    <property type="match status" value="1"/>
</dbReference>
<evidence type="ECO:0000259" key="15">
    <source>
        <dbReference type="Pfam" id="PF06415"/>
    </source>
</evidence>
<evidence type="ECO:0000256" key="13">
    <source>
        <dbReference type="PIRSR" id="PIRSR001492-3"/>
    </source>
</evidence>
<evidence type="ECO:0000256" key="12">
    <source>
        <dbReference type="PIRSR" id="PIRSR001492-2"/>
    </source>
</evidence>
<evidence type="ECO:0000256" key="4">
    <source>
        <dbReference type="ARBA" id="ARBA00012026"/>
    </source>
</evidence>
<dbReference type="UniPathway" id="UPA00109">
    <property type="reaction ID" value="UER00186"/>
</dbReference>
<evidence type="ECO:0000256" key="10">
    <source>
        <dbReference type="HAMAP-Rule" id="MF_01038"/>
    </source>
</evidence>
<evidence type="ECO:0000256" key="6">
    <source>
        <dbReference type="ARBA" id="ARBA00023152"/>
    </source>
</evidence>
<dbReference type="AlphaFoldDB" id="A0A841PNI9"/>
<organism evidence="16 17">
    <name type="scientific">Geomicrobium halophilum</name>
    <dbReference type="NCBI Taxonomy" id="549000"/>
    <lineage>
        <taxon>Bacteria</taxon>
        <taxon>Bacillati</taxon>
        <taxon>Bacillota</taxon>
        <taxon>Bacilli</taxon>
        <taxon>Bacillales</taxon>
        <taxon>Geomicrobium</taxon>
    </lineage>
</organism>
<keyword evidence="8 10" id="KW-0413">Isomerase</keyword>
<feature type="binding site" evidence="10 13">
    <location>
        <position position="408"/>
    </location>
    <ligand>
        <name>Mn(2+)</name>
        <dbReference type="ChEBI" id="CHEBI:29035"/>
        <label>1</label>
    </ligand>
</feature>
<sequence>MRKQSPHALIILDGFALRDDDHGNAVAQAHTPNFDRLWENYPHATLSTSGESVGLPSGQMGNSEVGHMNIGAGRIVYQNLSLINKGIQAGTFFENEAFLRALQHVKNHDSALHLYGLLSDGGVHSHIDHVIALLQLANQEGITNVYVHAFLDGRDVGQQSAKAYIEQLQAEMKKIGTGQLASIHGRYYAMDRDQRWERIQKSYNVLVYGKGKEAVDPLEAVDDSYEQGIYDEFVEPTVMQNHEGEPIGTIFDRDAMISFNFRPDRVIQLTEALAAESFISFERGDKHPQTLYDVTMTHYHDTFTADVAFPPLQLPNTLGEVISEAGLKQLRIAETEKYPHVTFFLNGGRDQVFDGEERILIDSPKVATYDLQPEMSAAEVSSALLNTIKNDQHDAIVLNFANPDMVGHSGKLEPTIAAVEAIDENLGQIIEAIHDKGGSVIVTADHGNADEVIDANGNAMTTHTTYPVPVIVTKSKAKLRNDGILADLAPTLLSLLGIQQPADMTGQNLIKGEDE</sequence>
<dbReference type="PANTHER" id="PTHR31637:SF0">
    <property type="entry name" value="2,3-BISPHOSPHOGLYCERATE-INDEPENDENT PHOSPHOGLYCERATE MUTASE"/>
    <property type="match status" value="1"/>
</dbReference>
<comment type="function">
    <text evidence="10">Catalyzes the interconversion of 2-phosphoglycerate and 3-phosphoglycerate.</text>
</comment>
<feature type="binding site" evidence="10 12">
    <location>
        <begin position="154"/>
        <end position="155"/>
    </location>
    <ligand>
        <name>substrate</name>
    </ligand>
</feature>
<feature type="binding site" evidence="10 13">
    <location>
        <position position="446"/>
    </location>
    <ligand>
        <name>Mn(2+)</name>
        <dbReference type="ChEBI" id="CHEBI:29035"/>
        <label>2</label>
    </ligand>
</feature>
<dbReference type="GO" id="GO:0004619">
    <property type="term" value="F:phosphoglycerate mutase activity"/>
    <property type="evidence" value="ECO:0007669"/>
    <property type="project" value="UniProtKB-UniRule"/>
</dbReference>
<dbReference type="EC" id="5.4.2.12" evidence="4 10"/>
<gene>
    <name evidence="10" type="primary">gpmI</name>
    <name evidence="16" type="ORF">HNR44_002302</name>
</gene>
<evidence type="ECO:0000313" key="16">
    <source>
        <dbReference type="EMBL" id="MBB6450319.1"/>
    </source>
</evidence>
<feature type="active site" description="Phosphoserine intermediate" evidence="10 11">
    <location>
        <position position="63"/>
    </location>
</feature>
<dbReference type="Gene3D" id="3.40.720.10">
    <property type="entry name" value="Alkaline Phosphatase, subunit A"/>
    <property type="match status" value="1"/>
</dbReference>
<reference evidence="16 17" key="1">
    <citation type="submission" date="2020-08" db="EMBL/GenBank/DDBJ databases">
        <title>Genomic Encyclopedia of Type Strains, Phase IV (KMG-IV): sequencing the most valuable type-strain genomes for metagenomic binning, comparative biology and taxonomic classification.</title>
        <authorList>
            <person name="Goeker M."/>
        </authorList>
    </citation>
    <scope>NUCLEOTIDE SEQUENCE [LARGE SCALE GENOMIC DNA]</scope>
    <source>
        <strain evidence="16 17">DSM 21769</strain>
    </source>
</reference>
<comment type="caution">
    <text evidence="16">The sequence shown here is derived from an EMBL/GenBank/DDBJ whole genome shotgun (WGS) entry which is preliminary data.</text>
</comment>
<dbReference type="EMBL" id="JACHHJ010000003">
    <property type="protein sequence ID" value="MBB6450319.1"/>
    <property type="molecule type" value="Genomic_DNA"/>
</dbReference>
<accession>A0A841PNI9</accession>
<feature type="domain" description="BPG-independent PGAM N-terminal" evidence="15">
    <location>
        <begin position="83"/>
        <end position="300"/>
    </location>
</feature>
<evidence type="ECO:0000256" key="5">
    <source>
        <dbReference type="ARBA" id="ARBA00022723"/>
    </source>
</evidence>
<evidence type="ECO:0000256" key="2">
    <source>
        <dbReference type="ARBA" id="ARBA00004798"/>
    </source>
</evidence>
<evidence type="ECO:0000259" key="14">
    <source>
        <dbReference type="Pfam" id="PF01676"/>
    </source>
</evidence>
<dbReference type="FunFam" id="3.40.1450.10:FF:000001">
    <property type="entry name" value="2,3-bisphosphoglycerate-independent phosphoglycerate mutase"/>
    <property type="match status" value="1"/>
</dbReference>
<evidence type="ECO:0000256" key="3">
    <source>
        <dbReference type="ARBA" id="ARBA00008819"/>
    </source>
</evidence>
<dbReference type="InterPro" id="IPR011258">
    <property type="entry name" value="BPG-indep_PGM_N"/>
</dbReference>
<evidence type="ECO:0000256" key="1">
    <source>
        <dbReference type="ARBA" id="ARBA00000370"/>
    </source>
</evidence>
<keyword evidence="17" id="KW-1185">Reference proteome</keyword>